<keyword evidence="3" id="KW-0804">Transcription</keyword>
<dbReference type="CDD" id="cd07377">
    <property type="entry name" value="WHTH_GntR"/>
    <property type="match status" value="1"/>
</dbReference>
<dbReference type="Pfam" id="PF00392">
    <property type="entry name" value="GntR"/>
    <property type="match status" value="1"/>
</dbReference>
<dbReference type="SUPFAM" id="SSF46785">
    <property type="entry name" value="Winged helix' DNA-binding domain"/>
    <property type="match status" value="1"/>
</dbReference>
<dbReference type="SUPFAM" id="SSF48008">
    <property type="entry name" value="GntR ligand-binding domain-like"/>
    <property type="match status" value="1"/>
</dbReference>
<dbReference type="Gene3D" id="1.10.10.10">
    <property type="entry name" value="Winged helix-like DNA-binding domain superfamily/Winged helix DNA-binding domain"/>
    <property type="match status" value="1"/>
</dbReference>
<evidence type="ECO:0000313" key="6">
    <source>
        <dbReference type="Proteomes" id="UP000665020"/>
    </source>
</evidence>
<reference evidence="5" key="1">
    <citation type="submission" date="2019-12" db="EMBL/GenBank/DDBJ databases">
        <authorList>
            <person name="zhang j."/>
            <person name="sun C.M."/>
        </authorList>
    </citation>
    <scope>NUCLEOTIDE SEQUENCE</scope>
    <source>
        <strain evidence="5">NS-1</strain>
    </source>
</reference>
<dbReference type="GO" id="GO:0003700">
    <property type="term" value="F:DNA-binding transcription factor activity"/>
    <property type="evidence" value="ECO:0007669"/>
    <property type="project" value="InterPro"/>
</dbReference>
<dbReference type="InterPro" id="IPR036388">
    <property type="entry name" value="WH-like_DNA-bd_sf"/>
</dbReference>
<dbReference type="SMART" id="SM00345">
    <property type="entry name" value="HTH_GNTR"/>
    <property type="match status" value="1"/>
</dbReference>
<dbReference type="Proteomes" id="UP000665020">
    <property type="component" value="Chromosome"/>
</dbReference>
<dbReference type="Pfam" id="PF07729">
    <property type="entry name" value="FCD"/>
    <property type="match status" value="1"/>
</dbReference>
<dbReference type="PANTHER" id="PTHR43537:SF5">
    <property type="entry name" value="UXU OPERON TRANSCRIPTIONAL REGULATOR"/>
    <property type="match status" value="1"/>
</dbReference>
<keyword evidence="1" id="KW-0805">Transcription regulation</keyword>
<evidence type="ECO:0000259" key="4">
    <source>
        <dbReference type="PROSITE" id="PS50949"/>
    </source>
</evidence>
<evidence type="ECO:0000256" key="2">
    <source>
        <dbReference type="ARBA" id="ARBA00023125"/>
    </source>
</evidence>
<dbReference type="InterPro" id="IPR008920">
    <property type="entry name" value="TF_FadR/GntR_C"/>
</dbReference>
<dbReference type="PROSITE" id="PS50949">
    <property type="entry name" value="HTH_GNTR"/>
    <property type="match status" value="1"/>
</dbReference>
<gene>
    <name evidence="5" type="ORF">GM661_17495</name>
</gene>
<organism evidence="5 6">
    <name type="scientific">Iocasia fonsfrigidae</name>
    <dbReference type="NCBI Taxonomy" id="2682810"/>
    <lineage>
        <taxon>Bacteria</taxon>
        <taxon>Bacillati</taxon>
        <taxon>Bacillota</taxon>
        <taxon>Clostridia</taxon>
        <taxon>Halanaerobiales</taxon>
        <taxon>Halanaerobiaceae</taxon>
        <taxon>Iocasia</taxon>
    </lineage>
</organism>
<dbReference type="PANTHER" id="PTHR43537">
    <property type="entry name" value="TRANSCRIPTIONAL REGULATOR, GNTR FAMILY"/>
    <property type="match status" value="1"/>
</dbReference>
<dbReference type="GO" id="GO:0003677">
    <property type="term" value="F:DNA binding"/>
    <property type="evidence" value="ECO:0007669"/>
    <property type="project" value="UniProtKB-KW"/>
</dbReference>
<dbReference type="InterPro" id="IPR036390">
    <property type="entry name" value="WH_DNA-bd_sf"/>
</dbReference>
<dbReference type="Gene3D" id="1.20.120.530">
    <property type="entry name" value="GntR ligand-binding domain-like"/>
    <property type="match status" value="1"/>
</dbReference>
<keyword evidence="2" id="KW-0238">DNA-binding</keyword>
<dbReference type="InterPro" id="IPR000524">
    <property type="entry name" value="Tscrpt_reg_HTH_GntR"/>
</dbReference>
<evidence type="ECO:0000313" key="5">
    <source>
        <dbReference type="EMBL" id="QTL99619.1"/>
    </source>
</evidence>
<feature type="domain" description="HTH gntR-type" evidence="4">
    <location>
        <begin position="9"/>
        <end position="77"/>
    </location>
</feature>
<dbReference type="InterPro" id="IPR011711">
    <property type="entry name" value="GntR_C"/>
</dbReference>
<dbReference type="AlphaFoldDB" id="A0A8A7KJ51"/>
<dbReference type="KEGG" id="ifn:GM661_17495"/>
<proteinExistence type="predicted"/>
<dbReference type="SMART" id="SM00895">
    <property type="entry name" value="FCD"/>
    <property type="match status" value="1"/>
</dbReference>
<keyword evidence="6" id="KW-1185">Reference proteome</keyword>
<dbReference type="EMBL" id="CP046640">
    <property type="protein sequence ID" value="QTL99619.1"/>
    <property type="molecule type" value="Genomic_DNA"/>
</dbReference>
<name>A0A8A7KJ51_9FIRM</name>
<evidence type="ECO:0000256" key="1">
    <source>
        <dbReference type="ARBA" id="ARBA00023015"/>
    </source>
</evidence>
<dbReference type="RefSeq" id="WP_230867951.1">
    <property type="nucleotide sequence ID" value="NZ_CP046640.1"/>
</dbReference>
<sequence>MKIKPIEKMSTLDSVIKTLKDEIIMGKIKIGDKLPTERVLSRKLNVGRSTVREAIKVLQALGLVKVKQGKGTYVLRKNENESLNIANWFSEHELQITDLMDIRLAMEPLAIKLALKRSSDEEFEKLMKDLNSTNQKLKTAIKENNVIKMEVIDNTFHSYVSEATRNNLLISINEKISEAILEYRIKIFSIKENAENAYEAHQEIINAMSTKDVARAVSAMTSHVNSALSDAIKLIKKN</sequence>
<dbReference type="PRINTS" id="PR00035">
    <property type="entry name" value="HTHGNTR"/>
</dbReference>
<accession>A0A8A7KJ51</accession>
<protein>
    <submittedName>
        <fullName evidence="5">FCD domain-containing protein</fullName>
    </submittedName>
</protein>
<evidence type="ECO:0000256" key="3">
    <source>
        <dbReference type="ARBA" id="ARBA00023163"/>
    </source>
</evidence>